<evidence type="ECO:0000256" key="7">
    <source>
        <dbReference type="RuleBase" id="RU367025"/>
    </source>
</evidence>
<keyword evidence="4 7" id="KW-0747">Spliceosome</keyword>
<evidence type="ECO:0000256" key="5">
    <source>
        <dbReference type="ARBA" id="ARBA00023187"/>
    </source>
</evidence>
<dbReference type="OMA" id="PYCIGST"/>
<dbReference type="OrthoDB" id="3881at2759"/>
<dbReference type="GO" id="GO:0000398">
    <property type="term" value="P:mRNA splicing, via spliceosome"/>
    <property type="evidence" value="ECO:0007669"/>
    <property type="project" value="UniProtKB-UniRule"/>
</dbReference>
<evidence type="ECO:0000256" key="8">
    <source>
        <dbReference type="SAM" id="Coils"/>
    </source>
</evidence>
<name>D8LWY4_BLAHO</name>
<comment type="similarity">
    <text evidence="2 7">Belongs to the PRP38 family.</text>
</comment>
<keyword evidence="8" id="KW-0175">Coiled coil</keyword>
<dbReference type="Pfam" id="PF03371">
    <property type="entry name" value="PRP38"/>
    <property type="match status" value="1"/>
</dbReference>
<sequence length="516" mass="60113">MPNTSEIYRQNAILEYQNQLKAKLAKQHVQREGEVPINGNAESFNLGDIMVSNIMESRYFFKVLDLTDIEEVINEIKREVHDLEPLVIGSSRHPSSAFCILYKLSRMRITYQELSELIHCLDNSYVRGIGYLYIRFAIAPRELWKFYAPYFDDNTSLVPFSDKTPTTIGRFVTGLITNKRYQTVMLPTIPIVVKRDWEVNLIKLDALNNRETKPCEIHVGDSVMGFYAVDMKWYPAKVLKVLEADLLYIMYDVYNNKEIRTRGHVLVEGEDPVNIKPKTPKEESSDAISTSSRRRPSKSPSRSRSRSRSNSRNRSRSRSRSRSHSHRHSHHHHHHHHHSSSSSSHHRRYDSAVSPVFDDKRLQELVREKERESVTTSSSHVANTVGHVKQSLMLKMDRFTARKQDYQPERNVVVNKIEAEDSLEKLKEEEARKERERANRKRLEEIQQRYSRNKEEDKYNPDYYFCVCGTNRRSVHRVPLHTSVNTAGIHELIVVLHDAIVESSVCIPNIDHGLRD</sequence>
<protein>
    <recommendedName>
        <fullName evidence="7">Pre-mRNA-splicing factor 38</fullName>
    </recommendedName>
</protein>
<evidence type="ECO:0000256" key="9">
    <source>
        <dbReference type="SAM" id="MobiDB-lite"/>
    </source>
</evidence>
<dbReference type="PANTHER" id="PTHR23142">
    <property type="entry name" value="PRE-MRNA-SPLICING FACTOR 38A-RELATED"/>
    <property type="match status" value="1"/>
</dbReference>
<feature type="region of interest" description="Disordered" evidence="9">
    <location>
        <begin position="271"/>
        <end position="356"/>
    </location>
</feature>
<organism evidence="10">
    <name type="scientific">Blastocystis hominis</name>
    <dbReference type="NCBI Taxonomy" id="12968"/>
    <lineage>
        <taxon>Eukaryota</taxon>
        <taxon>Sar</taxon>
        <taxon>Stramenopiles</taxon>
        <taxon>Bigyra</taxon>
        <taxon>Opalozoa</taxon>
        <taxon>Opalinata</taxon>
        <taxon>Blastocystidae</taxon>
        <taxon>Blastocystis</taxon>
    </lineage>
</organism>
<evidence type="ECO:0000256" key="3">
    <source>
        <dbReference type="ARBA" id="ARBA00022664"/>
    </source>
</evidence>
<dbReference type="GO" id="GO:0005681">
    <property type="term" value="C:spliceosomal complex"/>
    <property type="evidence" value="ECO:0007669"/>
    <property type="project" value="UniProtKB-KW"/>
</dbReference>
<comment type="subcellular location">
    <subcellularLocation>
        <location evidence="1 7">Nucleus</location>
    </subcellularLocation>
</comment>
<dbReference type="Gene3D" id="2.30.30.140">
    <property type="match status" value="1"/>
</dbReference>
<dbReference type="RefSeq" id="XP_012894827.1">
    <property type="nucleotide sequence ID" value="XM_013039373.1"/>
</dbReference>
<keyword evidence="6 7" id="KW-0539">Nucleus</keyword>
<proteinExistence type="inferred from homology"/>
<dbReference type="InterPro" id="IPR005037">
    <property type="entry name" value="PRP38"/>
</dbReference>
<dbReference type="SUPFAM" id="SSF63748">
    <property type="entry name" value="Tudor/PWWP/MBT"/>
    <property type="match status" value="1"/>
</dbReference>
<dbReference type="AlphaFoldDB" id="D8LWY4"/>
<keyword evidence="3 7" id="KW-0507">mRNA processing</keyword>
<reference evidence="10" key="1">
    <citation type="submission" date="2010-02" db="EMBL/GenBank/DDBJ databases">
        <title>Sequencing and annotation of the Blastocystis hominis genome.</title>
        <authorList>
            <person name="Wincker P."/>
        </authorList>
    </citation>
    <scope>NUCLEOTIDE SEQUENCE</scope>
    <source>
        <strain evidence="10">Singapore isolate B</strain>
    </source>
</reference>
<evidence type="ECO:0000256" key="4">
    <source>
        <dbReference type="ARBA" id="ARBA00022728"/>
    </source>
</evidence>
<dbReference type="GeneID" id="24918327"/>
<evidence type="ECO:0000256" key="1">
    <source>
        <dbReference type="ARBA" id="ARBA00004123"/>
    </source>
</evidence>
<dbReference type="EMBL" id="FN668639">
    <property type="protein sequence ID" value="CBK20779.2"/>
    <property type="molecule type" value="Genomic_DNA"/>
</dbReference>
<evidence type="ECO:0000313" key="11">
    <source>
        <dbReference type="Proteomes" id="UP000008312"/>
    </source>
</evidence>
<gene>
    <name evidence="10" type="ORF">GSBLH_T00001048001</name>
</gene>
<evidence type="ECO:0000256" key="6">
    <source>
        <dbReference type="ARBA" id="ARBA00023242"/>
    </source>
</evidence>
<evidence type="ECO:0000256" key="2">
    <source>
        <dbReference type="ARBA" id="ARBA00006164"/>
    </source>
</evidence>
<feature type="coiled-coil region" evidence="8">
    <location>
        <begin position="416"/>
        <end position="453"/>
    </location>
</feature>
<dbReference type="Proteomes" id="UP000008312">
    <property type="component" value="Unassembled WGS sequence"/>
</dbReference>
<comment type="function">
    <text evidence="7">Required for pre-mRNA splicing.</text>
</comment>
<dbReference type="CDD" id="cd04508">
    <property type="entry name" value="Tudor_SF"/>
    <property type="match status" value="1"/>
</dbReference>
<keyword evidence="11" id="KW-1185">Reference proteome</keyword>
<accession>D8LWY4</accession>
<feature type="compositionally biased region" description="Basic residues" evidence="9">
    <location>
        <begin position="292"/>
        <end position="348"/>
    </location>
</feature>
<dbReference type="InParanoid" id="D8LWY4"/>
<keyword evidence="5 7" id="KW-0508">mRNA splicing</keyword>
<evidence type="ECO:0000313" key="10">
    <source>
        <dbReference type="EMBL" id="CBK20779.2"/>
    </source>
</evidence>